<reference evidence="2" key="1">
    <citation type="journal article" date="2022" name="bioRxiv">
        <title>Sequencing and chromosome-scale assembly of the giantPleurodeles waltlgenome.</title>
        <authorList>
            <person name="Brown T."/>
            <person name="Elewa A."/>
            <person name="Iarovenko S."/>
            <person name="Subramanian E."/>
            <person name="Araus A.J."/>
            <person name="Petzold A."/>
            <person name="Susuki M."/>
            <person name="Suzuki K.-i.T."/>
            <person name="Hayashi T."/>
            <person name="Toyoda A."/>
            <person name="Oliveira C."/>
            <person name="Osipova E."/>
            <person name="Leigh N.D."/>
            <person name="Simon A."/>
            <person name="Yun M.H."/>
        </authorList>
    </citation>
    <scope>NUCLEOTIDE SEQUENCE</scope>
    <source>
        <strain evidence="2">20211129_DDA</strain>
        <tissue evidence="2">Liver</tissue>
    </source>
</reference>
<keyword evidence="3" id="KW-1185">Reference proteome</keyword>
<evidence type="ECO:0000256" key="1">
    <source>
        <dbReference type="SAM" id="MobiDB-lite"/>
    </source>
</evidence>
<evidence type="ECO:0000313" key="2">
    <source>
        <dbReference type="EMBL" id="KAJ1153881.1"/>
    </source>
</evidence>
<feature type="region of interest" description="Disordered" evidence="1">
    <location>
        <begin position="65"/>
        <end position="149"/>
    </location>
</feature>
<dbReference type="Proteomes" id="UP001066276">
    <property type="component" value="Chromosome 5"/>
</dbReference>
<evidence type="ECO:0000313" key="3">
    <source>
        <dbReference type="Proteomes" id="UP001066276"/>
    </source>
</evidence>
<protein>
    <submittedName>
        <fullName evidence="2">Uncharacterized protein</fullName>
    </submittedName>
</protein>
<comment type="caution">
    <text evidence="2">The sequence shown here is derived from an EMBL/GenBank/DDBJ whole genome shotgun (WGS) entry which is preliminary data.</text>
</comment>
<proteinExistence type="predicted"/>
<feature type="region of interest" description="Disordered" evidence="1">
    <location>
        <begin position="1"/>
        <end position="33"/>
    </location>
</feature>
<dbReference type="EMBL" id="JANPWB010000009">
    <property type="protein sequence ID" value="KAJ1153881.1"/>
    <property type="molecule type" value="Genomic_DNA"/>
</dbReference>
<name>A0AAV7RQS1_PLEWA</name>
<accession>A0AAV7RQS1</accession>
<organism evidence="2 3">
    <name type="scientific">Pleurodeles waltl</name>
    <name type="common">Iberian ribbed newt</name>
    <dbReference type="NCBI Taxonomy" id="8319"/>
    <lineage>
        <taxon>Eukaryota</taxon>
        <taxon>Metazoa</taxon>
        <taxon>Chordata</taxon>
        <taxon>Craniata</taxon>
        <taxon>Vertebrata</taxon>
        <taxon>Euteleostomi</taxon>
        <taxon>Amphibia</taxon>
        <taxon>Batrachia</taxon>
        <taxon>Caudata</taxon>
        <taxon>Salamandroidea</taxon>
        <taxon>Salamandridae</taxon>
        <taxon>Pleurodelinae</taxon>
        <taxon>Pleurodeles</taxon>
    </lineage>
</organism>
<gene>
    <name evidence="2" type="ORF">NDU88_006639</name>
</gene>
<feature type="compositionally biased region" description="Polar residues" evidence="1">
    <location>
        <begin position="16"/>
        <end position="27"/>
    </location>
</feature>
<dbReference type="AlphaFoldDB" id="A0AAV7RQS1"/>
<sequence>MRSIAAVYANRGSPKRQASCTKGQCGSSPAAEQAPLVIRSWAPVKAKTPGHGAPVHHHLAMRDGGEKHIPAAPGRQQSTQTRSGMREAHAHRAPNQACPETPSRLTRSPPSKRCTAAIRSLPAPLPSLPVPLAIRHRSRAAAPREKQED</sequence>